<sequence length="247" mass="29360">MKIKPALFSFSILITILSCNQTKNGYEIDCNYEKRQAQNDFHYKNYTWTLFSGLGYDYLGEKEFIQLLHQKNIKANKISLSCIRYLNGKYENCRETEMNRLIENKFGKNFIDSLKYIAKQQFVKNHPEEVFSYEECDMTTRIPNSSYDNQFDKIQKNYFFQYPLPKNYINKTNQEFYSSTSANFILTKNGEIKDLSIESSFENKKNNIFEKQFNQQLKNFVLHTKWIPAKINGINVDSYMEANISYN</sequence>
<organism evidence="1 2">
    <name type="scientific">Chryseobacterium limigenitum</name>
    <dbReference type="NCBI Taxonomy" id="1612149"/>
    <lineage>
        <taxon>Bacteria</taxon>
        <taxon>Pseudomonadati</taxon>
        <taxon>Bacteroidota</taxon>
        <taxon>Flavobacteriia</taxon>
        <taxon>Flavobacteriales</taxon>
        <taxon>Weeksellaceae</taxon>
        <taxon>Chryseobacterium group</taxon>
        <taxon>Chryseobacterium</taxon>
    </lineage>
</organism>
<reference evidence="2" key="1">
    <citation type="submission" date="2016-10" db="EMBL/GenBank/DDBJ databases">
        <authorList>
            <person name="Varghese N."/>
            <person name="Submissions S."/>
        </authorList>
    </citation>
    <scope>NUCLEOTIDE SEQUENCE [LARGE SCALE GENOMIC DNA]</scope>
    <source>
        <strain evidence="2">SUR2</strain>
    </source>
</reference>
<dbReference type="OrthoDB" id="1246706at2"/>
<keyword evidence="2" id="KW-1185">Reference proteome</keyword>
<dbReference type="STRING" id="1612149.SAMN05216324_11179"/>
<evidence type="ECO:0000313" key="1">
    <source>
        <dbReference type="EMBL" id="SFZ95624.1"/>
    </source>
</evidence>
<proteinExistence type="predicted"/>
<dbReference type="Proteomes" id="UP000182034">
    <property type="component" value="Unassembled WGS sequence"/>
</dbReference>
<dbReference type="AlphaFoldDB" id="A0A1K2ITW5"/>
<protein>
    <submittedName>
        <fullName evidence="1">Uncharacterized protein</fullName>
    </submittedName>
</protein>
<accession>A0A1K2ITW5</accession>
<evidence type="ECO:0000313" key="2">
    <source>
        <dbReference type="Proteomes" id="UP000182034"/>
    </source>
</evidence>
<dbReference type="PROSITE" id="PS51257">
    <property type="entry name" value="PROKAR_LIPOPROTEIN"/>
    <property type="match status" value="1"/>
</dbReference>
<dbReference type="RefSeq" id="WP_072410906.1">
    <property type="nucleotide sequence ID" value="NZ_FPKW01000011.1"/>
</dbReference>
<gene>
    <name evidence="1" type="ORF">SAMN05216324_11179</name>
</gene>
<name>A0A1K2ITW5_9FLAO</name>
<dbReference type="EMBL" id="FPKW01000011">
    <property type="protein sequence ID" value="SFZ95624.1"/>
    <property type="molecule type" value="Genomic_DNA"/>
</dbReference>